<evidence type="ECO:0000256" key="4">
    <source>
        <dbReference type="ARBA" id="ARBA00022723"/>
    </source>
</evidence>
<dbReference type="AlphaFoldDB" id="A0A0G3EPW4"/>
<keyword evidence="8" id="KW-1133">Transmembrane helix</keyword>
<dbReference type="KEGG" id="ptx:ABW99_13730"/>
<dbReference type="PANTHER" id="PTHR21666">
    <property type="entry name" value="PEPTIDASE-RELATED"/>
    <property type="match status" value="1"/>
</dbReference>
<feature type="domain" description="M23ase beta-sheet core" evidence="9">
    <location>
        <begin position="318"/>
        <end position="414"/>
    </location>
</feature>
<dbReference type="EMBL" id="CP011568">
    <property type="protein sequence ID" value="AKJ69108.1"/>
    <property type="molecule type" value="Genomic_DNA"/>
</dbReference>
<dbReference type="RefSeq" id="WP_047215005.1">
    <property type="nucleotide sequence ID" value="NZ_CP011568.3"/>
</dbReference>
<proteinExistence type="predicted"/>
<dbReference type="OrthoDB" id="9815245at2"/>
<evidence type="ECO:0000259" key="9">
    <source>
        <dbReference type="Pfam" id="PF01551"/>
    </source>
</evidence>
<comment type="cofactor">
    <cofactor evidence="1">
        <name>Zn(2+)</name>
        <dbReference type="ChEBI" id="CHEBI:29105"/>
    </cofactor>
</comment>
<dbReference type="Gene3D" id="2.70.70.10">
    <property type="entry name" value="Glucose Permease (Domain IIA)"/>
    <property type="match status" value="1"/>
</dbReference>
<dbReference type="SUPFAM" id="SSF51261">
    <property type="entry name" value="Duplicated hybrid motif"/>
    <property type="match status" value="1"/>
</dbReference>
<keyword evidence="5" id="KW-0378">Hydrolase</keyword>
<dbReference type="Proteomes" id="UP000036700">
    <property type="component" value="Chromosome"/>
</dbReference>
<keyword evidence="8" id="KW-0472">Membrane</keyword>
<dbReference type="InterPro" id="IPR011055">
    <property type="entry name" value="Dup_hybrid_motif"/>
</dbReference>
<keyword evidence="4" id="KW-0479">Metal-binding</keyword>
<dbReference type="STRING" id="445709.ABW99_13730"/>
<dbReference type="GO" id="GO:0030313">
    <property type="term" value="C:cell envelope"/>
    <property type="evidence" value="ECO:0007669"/>
    <property type="project" value="UniProtKB-SubCell"/>
</dbReference>
<evidence type="ECO:0000256" key="2">
    <source>
        <dbReference type="ARBA" id="ARBA00004196"/>
    </source>
</evidence>
<feature type="transmembrane region" description="Helical" evidence="8">
    <location>
        <begin position="31"/>
        <end position="53"/>
    </location>
</feature>
<accession>A0A0G3EPW4</accession>
<protein>
    <submittedName>
        <fullName evidence="11">Peptidase</fullName>
    </submittedName>
</protein>
<keyword evidence="6" id="KW-0862">Zinc</keyword>
<keyword evidence="12" id="KW-1185">Reference proteome</keyword>
<comment type="subcellular location">
    <subcellularLocation>
        <location evidence="2">Cell envelope</location>
    </subcellularLocation>
</comment>
<evidence type="ECO:0000256" key="8">
    <source>
        <dbReference type="SAM" id="Phobius"/>
    </source>
</evidence>
<sequence length="456" mass="51204">MWPKLRDFFARELLILIDPTHDLHRRRKRQIISVVGSVLTLGMVTAFGIAPMVPDAALRGDRVQMPIAFPDLTPQIRQIDAHEQTFVSQASLQRGDTVDGLLQRLSINDPQAERFIQADRHARALFRLPSEQLISAVTDDAGKLLSLTAMLSFDAEQSRELKISRNAQNRLGSRVNVLPNETQWDMRSGTIDDKFFRAMDDAGVPESVVAQMVRIFSGVVNFHKDVRRGDRFRLVFENIQQQGRTVRYGRVLAVEFVNRGKTYQTVWYAEPGQASNGTYYTFDGKHLRQAFLRTPVEFSRLTSGFGTRNHPLFQDWRQHNGVDFAAPVGTRVFAAGDGTVSFVGQQNGYGNIVMIKHAGGYSTRYAHLSGFAPGVRAGQRVAQGAVIGFVGQTGWATGPHLHYELRYRGQPLNPFATSFAAAPPLDGKRLERFNLYTTHLLKRIDLMRTVHIAQIS</sequence>
<feature type="domain" description="Csd3-like second N-terminal" evidence="10">
    <location>
        <begin position="187"/>
        <end position="304"/>
    </location>
</feature>
<dbReference type="GO" id="GO:0046872">
    <property type="term" value="F:metal ion binding"/>
    <property type="evidence" value="ECO:0007669"/>
    <property type="project" value="UniProtKB-KW"/>
</dbReference>
<dbReference type="Pfam" id="PF19425">
    <property type="entry name" value="Csd3_N2"/>
    <property type="match status" value="1"/>
</dbReference>
<dbReference type="PATRIC" id="fig|445709.3.peg.2912"/>
<dbReference type="CDD" id="cd12797">
    <property type="entry name" value="M23_peptidase"/>
    <property type="match status" value="1"/>
</dbReference>
<name>A0A0G3EPW4_9BURK</name>
<gene>
    <name evidence="11" type="ORF">ABW99_13730</name>
</gene>
<dbReference type="GO" id="GO:0006508">
    <property type="term" value="P:proteolysis"/>
    <property type="evidence" value="ECO:0007669"/>
    <property type="project" value="UniProtKB-KW"/>
</dbReference>
<dbReference type="Gene3D" id="3.10.450.350">
    <property type="match status" value="2"/>
</dbReference>
<dbReference type="GO" id="GO:0004222">
    <property type="term" value="F:metalloendopeptidase activity"/>
    <property type="evidence" value="ECO:0007669"/>
    <property type="project" value="TreeGrafter"/>
</dbReference>
<evidence type="ECO:0000313" key="11">
    <source>
        <dbReference type="EMBL" id="AKJ69108.1"/>
    </source>
</evidence>
<evidence type="ECO:0000256" key="1">
    <source>
        <dbReference type="ARBA" id="ARBA00001947"/>
    </source>
</evidence>
<reference evidence="12" key="1">
    <citation type="submission" date="2015-06" db="EMBL/GenBank/DDBJ databases">
        <authorList>
            <person name="Lim Y.L."/>
            <person name="Ee R."/>
            <person name="Yong D."/>
            <person name="How K.Y."/>
            <person name="Yin W.F."/>
            <person name="Chan K.G."/>
        </authorList>
    </citation>
    <scope>NUCLEOTIDE SEQUENCE [LARGE SCALE GENOMIC DNA]</scope>
    <source>
        <strain evidence="12">DSM 25325</strain>
    </source>
</reference>
<evidence type="ECO:0000256" key="5">
    <source>
        <dbReference type="ARBA" id="ARBA00022801"/>
    </source>
</evidence>
<dbReference type="PANTHER" id="PTHR21666:SF288">
    <property type="entry name" value="CELL DIVISION PROTEIN YTFB"/>
    <property type="match status" value="1"/>
</dbReference>
<dbReference type="InterPro" id="IPR050570">
    <property type="entry name" value="Cell_wall_metabolism_enzyme"/>
</dbReference>
<evidence type="ECO:0000256" key="6">
    <source>
        <dbReference type="ARBA" id="ARBA00022833"/>
    </source>
</evidence>
<evidence type="ECO:0000259" key="10">
    <source>
        <dbReference type="Pfam" id="PF19425"/>
    </source>
</evidence>
<keyword evidence="8" id="KW-0812">Transmembrane</keyword>
<evidence type="ECO:0000313" key="12">
    <source>
        <dbReference type="Proteomes" id="UP000036700"/>
    </source>
</evidence>
<evidence type="ECO:0000256" key="7">
    <source>
        <dbReference type="ARBA" id="ARBA00023049"/>
    </source>
</evidence>
<keyword evidence="7" id="KW-0482">Metalloprotease</keyword>
<dbReference type="InterPro" id="IPR045834">
    <property type="entry name" value="Csd3_N2"/>
</dbReference>
<dbReference type="InterPro" id="IPR016047">
    <property type="entry name" value="M23ase_b-sheet_dom"/>
</dbReference>
<organism evidence="11 12">
    <name type="scientific">Pandoraea thiooxydans</name>
    <dbReference type="NCBI Taxonomy" id="445709"/>
    <lineage>
        <taxon>Bacteria</taxon>
        <taxon>Pseudomonadati</taxon>
        <taxon>Pseudomonadota</taxon>
        <taxon>Betaproteobacteria</taxon>
        <taxon>Burkholderiales</taxon>
        <taxon>Burkholderiaceae</taxon>
        <taxon>Pandoraea</taxon>
    </lineage>
</organism>
<keyword evidence="3" id="KW-0645">Protease</keyword>
<evidence type="ECO:0000256" key="3">
    <source>
        <dbReference type="ARBA" id="ARBA00022670"/>
    </source>
</evidence>
<dbReference type="Pfam" id="PF01551">
    <property type="entry name" value="Peptidase_M23"/>
    <property type="match status" value="1"/>
</dbReference>